<sequence length="154" mass="17863">MQMGTKVILFYLHLKPKNMVLLENGQCIIKMKNSPLLPLVHKGRSPSSLLKDLSAPPGTPFPSRRPTLPDDTKTRREALTAQPPPRRRLQYDEDDDDQNKENQPPDVELDPRDSERRKYLLQWILAKLAEDIQQFQDQVYHDLSDLRRKLGIPS</sequence>
<name>A0A385PKH5_9PAPI</name>
<proteinExistence type="predicted"/>
<reference evidence="2" key="1">
    <citation type="journal article" date="2018" name="Nat. Med.">
        <title>Expanded skin virome in DOCK8-deficient patients.</title>
        <authorList>
            <consortium name="NISC Comparative Sequencing Program"/>
            <person name="Tirosh O."/>
            <person name="Conlan S."/>
            <person name="Deming C."/>
            <person name="Lee-Lin S.Q."/>
            <person name="Huang X."/>
            <person name="Su H.C."/>
            <person name="Freeman A.F."/>
            <person name="Segre J.A."/>
            <person name="Kong H.H."/>
        </authorList>
    </citation>
    <scope>NUCLEOTIDE SEQUENCE</scope>
    <source>
        <strain evidence="2">HPV-mSK_185</strain>
    </source>
</reference>
<protein>
    <submittedName>
        <fullName evidence="2">E4 protein</fullName>
    </submittedName>
</protein>
<organism evidence="2">
    <name type="scientific">Human papillomavirus</name>
    <dbReference type="NCBI Taxonomy" id="10566"/>
    <lineage>
        <taxon>Viruses</taxon>
        <taxon>Monodnaviria</taxon>
        <taxon>Shotokuvirae</taxon>
        <taxon>Cossaviricota</taxon>
        <taxon>Papovaviricetes</taxon>
        <taxon>Zurhausenvirales</taxon>
        <taxon>Papillomaviridae</taxon>
    </lineage>
</organism>
<feature type="compositionally biased region" description="Basic and acidic residues" evidence="1">
    <location>
        <begin position="67"/>
        <end position="78"/>
    </location>
</feature>
<accession>A0A385PKH5</accession>
<feature type="region of interest" description="Disordered" evidence="1">
    <location>
        <begin position="45"/>
        <end position="113"/>
    </location>
</feature>
<evidence type="ECO:0000313" key="2">
    <source>
        <dbReference type="EMBL" id="AYA94415.1"/>
    </source>
</evidence>
<evidence type="ECO:0000256" key="1">
    <source>
        <dbReference type="SAM" id="MobiDB-lite"/>
    </source>
</evidence>
<dbReference type="EMBL" id="MH777327">
    <property type="protein sequence ID" value="AYA94415.1"/>
    <property type="molecule type" value="Genomic_DNA"/>
</dbReference>